<dbReference type="InterPro" id="IPR019954">
    <property type="entry name" value="Ubiquitin_CS"/>
</dbReference>
<dbReference type="PROSITE" id="PS50053">
    <property type="entry name" value="UBIQUITIN_2"/>
    <property type="match status" value="2"/>
</dbReference>
<name>A0A1R2CRK3_9CILI</name>
<proteinExistence type="predicted"/>
<sequence>MIVYVRILTGKTITLSTDLSDTINSLKAKIYNQESISTDQHYLVFRNSRLEDSHCLSFYNIQNESTLDLFPNFRGMQIFIKTLTGQVISLDVEVSDSIETIKNKLYEKEGLPVDEQRLIFAGKQLEDGRRIYEYGIQKESTIYCVLRLKGGIIKLDKCLNKIL</sequence>
<dbReference type="PANTHER" id="PTHR10666">
    <property type="entry name" value="UBIQUITIN"/>
    <property type="match status" value="1"/>
</dbReference>
<dbReference type="Pfam" id="PF00240">
    <property type="entry name" value="ubiquitin"/>
    <property type="match status" value="2"/>
</dbReference>
<gene>
    <name evidence="2" type="ORF">SteCoe_5757</name>
</gene>
<dbReference type="FunFam" id="3.10.20.90:FF:000160">
    <property type="entry name" value="Polyubiquitin-C"/>
    <property type="match status" value="1"/>
</dbReference>
<evidence type="ECO:0000313" key="3">
    <source>
        <dbReference type="Proteomes" id="UP000187209"/>
    </source>
</evidence>
<feature type="domain" description="Ubiquitin-like" evidence="1">
    <location>
        <begin position="1"/>
        <end position="76"/>
    </location>
</feature>
<feature type="domain" description="Ubiquitin-like" evidence="1">
    <location>
        <begin position="76"/>
        <end position="151"/>
    </location>
</feature>
<dbReference type="PRINTS" id="PR00348">
    <property type="entry name" value="UBIQUITIN"/>
</dbReference>
<evidence type="ECO:0000313" key="2">
    <source>
        <dbReference type="EMBL" id="OMJ91613.1"/>
    </source>
</evidence>
<dbReference type="EMBL" id="MPUH01000077">
    <property type="protein sequence ID" value="OMJ91613.1"/>
    <property type="molecule type" value="Genomic_DNA"/>
</dbReference>
<dbReference type="Gene3D" id="3.10.20.90">
    <property type="entry name" value="Phosphatidylinositol 3-kinase Catalytic Subunit, Chain A, domain 1"/>
    <property type="match status" value="2"/>
</dbReference>
<keyword evidence="3" id="KW-1185">Reference proteome</keyword>
<dbReference type="PROSITE" id="PS00299">
    <property type="entry name" value="UBIQUITIN_1"/>
    <property type="match status" value="1"/>
</dbReference>
<organism evidence="2 3">
    <name type="scientific">Stentor coeruleus</name>
    <dbReference type="NCBI Taxonomy" id="5963"/>
    <lineage>
        <taxon>Eukaryota</taxon>
        <taxon>Sar</taxon>
        <taxon>Alveolata</taxon>
        <taxon>Ciliophora</taxon>
        <taxon>Postciliodesmatophora</taxon>
        <taxon>Heterotrichea</taxon>
        <taxon>Heterotrichida</taxon>
        <taxon>Stentoridae</taxon>
        <taxon>Stentor</taxon>
    </lineage>
</organism>
<dbReference type="OrthoDB" id="296482at2759"/>
<dbReference type="InterPro" id="IPR029071">
    <property type="entry name" value="Ubiquitin-like_domsf"/>
</dbReference>
<dbReference type="InterPro" id="IPR050158">
    <property type="entry name" value="Ubiquitin_ubiquitin-like"/>
</dbReference>
<dbReference type="InterPro" id="IPR000626">
    <property type="entry name" value="Ubiquitin-like_dom"/>
</dbReference>
<protein>
    <recommendedName>
        <fullName evidence="1">Ubiquitin-like domain-containing protein</fullName>
    </recommendedName>
</protein>
<comment type="caution">
    <text evidence="2">The sequence shown here is derived from an EMBL/GenBank/DDBJ whole genome shotgun (WGS) entry which is preliminary data.</text>
</comment>
<dbReference type="InterPro" id="IPR019956">
    <property type="entry name" value="Ubiquitin_dom"/>
</dbReference>
<dbReference type="Proteomes" id="UP000187209">
    <property type="component" value="Unassembled WGS sequence"/>
</dbReference>
<dbReference type="AlphaFoldDB" id="A0A1R2CRK3"/>
<dbReference type="SMART" id="SM00213">
    <property type="entry name" value="UBQ"/>
    <property type="match status" value="2"/>
</dbReference>
<reference evidence="2 3" key="1">
    <citation type="submission" date="2016-11" db="EMBL/GenBank/DDBJ databases">
        <title>The macronuclear genome of Stentor coeruleus: a giant cell with tiny introns.</title>
        <authorList>
            <person name="Slabodnick M."/>
            <person name="Ruby J.G."/>
            <person name="Reiff S.B."/>
            <person name="Swart E.C."/>
            <person name="Gosai S."/>
            <person name="Prabakaran S."/>
            <person name="Witkowska E."/>
            <person name="Larue G.E."/>
            <person name="Fisher S."/>
            <person name="Freeman R.M."/>
            <person name="Gunawardena J."/>
            <person name="Chu W."/>
            <person name="Stover N.A."/>
            <person name="Gregory B.D."/>
            <person name="Nowacki M."/>
            <person name="Derisi J."/>
            <person name="Roy S.W."/>
            <person name="Marshall W.F."/>
            <person name="Sood P."/>
        </authorList>
    </citation>
    <scope>NUCLEOTIDE SEQUENCE [LARGE SCALE GENOMIC DNA]</scope>
    <source>
        <strain evidence="2">WM001</strain>
    </source>
</reference>
<dbReference type="SUPFAM" id="SSF54236">
    <property type="entry name" value="Ubiquitin-like"/>
    <property type="match status" value="2"/>
</dbReference>
<accession>A0A1R2CRK3</accession>
<evidence type="ECO:0000259" key="1">
    <source>
        <dbReference type="PROSITE" id="PS50053"/>
    </source>
</evidence>